<evidence type="ECO:0000313" key="1">
    <source>
        <dbReference type="EMBL" id="MBC8208791.1"/>
    </source>
</evidence>
<reference evidence="1 2" key="1">
    <citation type="submission" date="2020-08" db="EMBL/GenBank/DDBJ databases">
        <title>Bridging the membrane lipid divide: bacteria of the FCB group superphylum have the potential to synthesize archaeal ether lipids.</title>
        <authorList>
            <person name="Villanueva L."/>
            <person name="Von Meijenfeldt F.A.B."/>
            <person name="Westbye A.B."/>
            <person name="Yadav S."/>
            <person name="Hopmans E.C."/>
            <person name="Dutilh B.E."/>
            <person name="Sinninghe Damste J.S."/>
        </authorList>
    </citation>
    <scope>NUCLEOTIDE SEQUENCE [LARGE SCALE GENOMIC DNA]</scope>
    <source>
        <strain evidence="1">NIOZ-UU81</strain>
    </source>
</reference>
<name>A0A8J6T9P5_9BACT</name>
<dbReference type="InterPro" id="IPR029058">
    <property type="entry name" value="AB_hydrolase_fold"/>
</dbReference>
<evidence type="ECO:0000313" key="2">
    <source>
        <dbReference type="Proteomes" id="UP000599024"/>
    </source>
</evidence>
<comment type="caution">
    <text evidence="1">The sequence shown here is derived from an EMBL/GenBank/DDBJ whole genome shotgun (WGS) entry which is preliminary data.</text>
</comment>
<accession>A0A8J6T9P5</accession>
<organism evidence="1 2">
    <name type="scientific">Candidatus Desulfatifera sulfidica</name>
    <dbReference type="NCBI Taxonomy" id="2841691"/>
    <lineage>
        <taxon>Bacteria</taxon>
        <taxon>Pseudomonadati</taxon>
        <taxon>Thermodesulfobacteriota</taxon>
        <taxon>Desulfobulbia</taxon>
        <taxon>Desulfobulbales</taxon>
        <taxon>Desulfobulbaceae</taxon>
        <taxon>Candidatus Desulfatifera</taxon>
    </lineage>
</organism>
<dbReference type="Proteomes" id="UP000599024">
    <property type="component" value="Unassembled WGS sequence"/>
</dbReference>
<dbReference type="Gene3D" id="3.40.50.1820">
    <property type="entry name" value="alpha/beta hydrolase"/>
    <property type="match status" value="1"/>
</dbReference>
<protein>
    <submittedName>
        <fullName evidence="1">DUF452 family protein</fullName>
    </submittedName>
</protein>
<dbReference type="EMBL" id="JACNLK010000054">
    <property type="protein sequence ID" value="MBC8208791.1"/>
    <property type="molecule type" value="Genomic_DNA"/>
</dbReference>
<dbReference type="SUPFAM" id="SSF53474">
    <property type="entry name" value="alpha/beta-Hydrolases"/>
    <property type="match status" value="1"/>
</dbReference>
<gene>
    <name evidence="1" type="ORF">H8E79_06455</name>
</gene>
<dbReference type="AlphaFoldDB" id="A0A8J6T9P5"/>
<sequence length="230" mass="26392">MRSEWLHRHNAPILFVFFNGWSMDCRPLAPLAAQNCDVLVVSDYRNLDLDWDLAGFSASYDRTVVIAWSMGVWAAQKVLVEQKSLFHSALAVNGTLCPLHDHFGIPPAIFAATRQQFDETARLKFYRRMCRKKEILSTFVAHQPVRTLDDQLAELIVLESLVDCHPVEGSIYDRVLISDQDYIMPTENQRAFWQNGQGRLVQEIAAPHFPFYRWASWEELLTETGGVNHA</sequence>
<dbReference type="InterPro" id="IPR007398">
    <property type="entry name" value="BioG"/>
</dbReference>
<dbReference type="Pfam" id="PF04301">
    <property type="entry name" value="BioG"/>
    <property type="match status" value="1"/>
</dbReference>
<proteinExistence type="predicted"/>